<keyword evidence="2" id="KW-1185">Reference proteome</keyword>
<dbReference type="EMBL" id="CP014862">
    <property type="protein sequence ID" value="ASJ02576.1"/>
    <property type="molecule type" value="Genomic_DNA"/>
</dbReference>
<sequence>MPPEEELDVREALATGERLDEIIVRAAHDRDLLEELIKYLDDDLWTVQKNALIAIVEVIEDYEELFDPLLRKLLVMIRKSEAVPLTIEVARAIGKLSKIKPDLVKNAVPVIFANYRIGDPKIKINMAYVLEEIMRQNPVLIGNMLRDIVNLLNSPDETDRLTALNFISALGENSPRYITPFLPRLLSLLYDKDEIVRASVVETLVEVAVNSPKFRKIIKAKLAELNDRSELVMGRVRDGLNKIALAEIEEIHDESEEPEESGESED</sequence>
<evidence type="ECO:0000313" key="1">
    <source>
        <dbReference type="EMBL" id="ASJ02576.1"/>
    </source>
</evidence>
<reference evidence="1 2" key="1">
    <citation type="submission" date="2016-03" db="EMBL/GenBank/DDBJ databases">
        <title>Complete genome sequence of Thermococcus profundus strain DT5432.</title>
        <authorList>
            <person name="Oger P.M."/>
        </authorList>
    </citation>
    <scope>NUCLEOTIDE SEQUENCE [LARGE SCALE GENOMIC DNA]</scope>
    <source>
        <strain evidence="1 2">DT 5432</strain>
    </source>
</reference>
<dbReference type="GeneID" id="33319654"/>
<dbReference type="InterPro" id="IPR011989">
    <property type="entry name" value="ARM-like"/>
</dbReference>
<protein>
    <submittedName>
        <fullName evidence="1">Uncharacterized protein</fullName>
    </submittedName>
</protein>
<dbReference type="InterPro" id="IPR016024">
    <property type="entry name" value="ARM-type_fold"/>
</dbReference>
<organism evidence="1 2">
    <name type="scientific">Thermococcus profundus</name>
    <dbReference type="NCBI Taxonomy" id="49899"/>
    <lineage>
        <taxon>Archaea</taxon>
        <taxon>Methanobacteriati</taxon>
        <taxon>Methanobacteriota</taxon>
        <taxon>Thermococci</taxon>
        <taxon>Thermococcales</taxon>
        <taxon>Thermococcaceae</taxon>
        <taxon>Thermococcus</taxon>
    </lineage>
</organism>
<dbReference type="OrthoDB" id="85641at2157"/>
<dbReference type="RefSeq" id="WP_088857836.1">
    <property type="nucleotide sequence ID" value="NZ_CP014862.1"/>
</dbReference>
<evidence type="ECO:0000313" key="2">
    <source>
        <dbReference type="Proteomes" id="UP000250179"/>
    </source>
</evidence>
<dbReference type="Gene3D" id="1.25.10.10">
    <property type="entry name" value="Leucine-rich Repeat Variant"/>
    <property type="match status" value="1"/>
</dbReference>
<dbReference type="AlphaFoldDB" id="A0A2Z2M9Z0"/>
<accession>A0A2Z2M9Z0</accession>
<dbReference type="Pfam" id="PF18817">
    <property type="entry name" value="HEAT_UF"/>
    <property type="match status" value="1"/>
</dbReference>
<gene>
    <name evidence="1" type="ORF">A3L09_04535</name>
</gene>
<dbReference type="InterPro" id="IPR040914">
    <property type="entry name" value="PH0542"/>
</dbReference>
<dbReference type="KEGG" id="tprf:A3L09_04535"/>
<name>A0A2Z2M9Z0_THEPR</name>
<dbReference type="Proteomes" id="UP000250179">
    <property type="component" value="Chromosome"/>
</dbReference>
<proteinExistence type="predicted"/>
<dbReference type="SUPFAM" id="SSF48371">
    <property type="entry name" value="ARM repeat"/>
    <property type="match status" value="1"/>
</dbReference>